<dbReference type="AlphaFoldDB" id="A0AA39MSH1"/>
<dbReference type="EMBL" id="JAUEPT010000019">
    <property type="protein sequence ID" value="KAK0444379.1"/>
    <property type="molecule type" value="Genomic_DNA"/>
</dbReference>
<name>A0AA39MSH1_9AGAR</name>
<sequence>MANLKMPEKDQQDGVQEVKFDYPSVEFNVFEMVERITQFNSQLLQGDISQELMKMAHGIDNRPPNFPRTFTRMWLSNVPDYTHGPMNMAVFAMPNLETEPDASVAANYLLNPSL</sequence>
<keyword evidence="2" id="KW-1185">Reference proteome</keyword>
<gene>
    <name evidence="1" type="ORF">EV421DRAFT_2034953</name>
</gene>
<evidence type="ECO:0000313" key="1">
    <source>
        <dbReference type="EMBL" id="KAK0444379.1"/>
    </source>
</evidence>
<proteinExistence type="predicted"/>
<organism evidence="1 2">
    <name type="scientific">Armillaria borealis</name>
    <dbReference type="NCBI Taxonomy" id="47425"/>
    <lineage>
        <taxon>Eukaryota</taxon>
        <taxon>Fungi</taxon>
        <taxon>Dikarya</taxon>
        <taxon>Basidiomycota</taxon>
        <taxon>Agaricomycotina</taxon>
        <taxon>Agaricomycetes</taxon>
        <taxon>Agaricomycetidae</taxon>
        <taxon>Agaricales</taxon>
        <taxon>Marasmiineae</taxon>
        <taxon>Physalacriaceae</taxon>
        <taxon>Armillaria</taxon>
    </lineage>
</organism>
<dbReference type="Proteomes" id="UP001175226">
    <property type="component" value="Unassembled WGS sequence"/>
</dbReference>
<accession>A0AA39MSH1</accession>
<evidence type="ECO:0000313" key="2">
    <source>
        <dbReference type="Proteomes" id="UP001175226"/>
    </source>
</evidence>
<reference evidence="1" key="1">
    <citation type="submission" date="2023-06" db="EMBL/GenBank/DDBJ databases">
        <authorList>
            <consortium name="Lawrence Berkeley National Laboratory"/>
            <person name="Ahrendt S."/>
            <person name="Sahu N."/>
            <person name="Indic B."/>
            <person name="Wong-Bajracharya J."/>
            <person name="Merenyi Z."/>
            <person name="Ke H.-M."/>
            <person name="Monk M."/>
            <person name="Kocsube S."/>
            <person name="Drula E."/>
            <person name="Lipzen A."/>
            <person name="Balint B."/>
            <person name="Henrissat B."/>
            <person name="Andreopoulos B."/>
            <person name="Martin F.M."/>
            <person name="Harder C.B."/>
            <person name="Rigling D."/>
            <person name="Ford K.L."/>
            <person name="Foster G.D."/>
            <person name="Pangilinan J."/>
            <person name="Papanicolaou A."/>
            <person name="Barry K."/>
            <person name="LaButti K."/>
            <person name="Viragh M."/>
            <person name="Koriabine M."/>
            <person name="Yan M."/>
            <person name="Riley R."/>
            <person name="Champramary S."/>
            <person name="Plett K.L."/>
            <person name="Tsai I.J."/>
            <person name="Slot J."/>
            <person name="Sipos G."/>
            <person name="Plett J."/>
            <person name="Nagy L.G."/>
            <person name="Grigoriev I.V."/>
        </authorList>
    </citation>
    <scope>NUCLEOTIDE SEQUENCE</scope>
    <source>
        <strain evidence="1">FPL87.14</strain>
    </source>
</reference>
<protein>
    <submittedName>
        <fullName evidence="1">Uncharacterized protein</fullName>
    </submittedName>
</protein>
<comment type="caution">
    <text evidence="1">The sequence shown here is derived from an EMBL/GenBank/DDBJ whole genome shotgun (WGS) entry which is preliminary data.</text>
</comment>